<dbReference type="Gene3D" id="3.20.170.30">
    <property type="match status" value="1"/>
</dbReference>
<dbReference type="InterPro" id="IPR042080">
    <property type="entry name" value="RNA_2'-PTrans_N"/>
</dbReference>
<comment type="similarity">
    <text evidence="1 5">Belongs to the KptA/TPT1 family.</text>
</comment>
<keyword evidence="2 5" id="KW-0808">Transferase</keyword>
<dbReference type="EC" id="2.7.1.-" evidence="5"/>
<evidence type="ECO:0000256" key="3">
    <source>
        <dbReference type="ARBA" id="ARBA00023027"/>
    </source>
</evidence>
<name>A0A8T8E5C5_9EURY</name>
<dbReference type="GO" id="GO:0000215">
    <property type="term" value="F:tRNA 2'-phosphotransferase activity"/>
    <property type="evidence" value="ECO:0007669"/>
    <property type="project" value="TreeGrafter"/>
</dbReference>
<dbReference type="InterPro" id="IPR022928">
    <property type="entry name" value="RNA_2'-PTrans_KptA"/>
</dbReference>
<keyword evidence="8" id="KW-1185">Reference proteome</keyword>
<reference evidence="7 8" key="1">
    <citation type="submission" date="2021-01" db="EMBL/GenBank/DDBJ databases">
        <title>Genome Sequence and Methylation Pattern of Haloterrigena salifodinae BOL5-1, An Extremely Halophilic Archaeon from a Bolivian Salt Mine.</title>
        <authorList>
            <person name="DasSarma P."/>
            <person name="Anton B.P."/>
            <person name="DasSarma S.L."/>
            <person name="von Ehrenheim H.A.L."/>
            <person name="Martinez F.L."/>
            <person name="Guzman D."/>
            <person name="Roberts R.J."/>
            <person name="DasSarma S."/>
        </authorList>
    </citation>
    <scope>NUCLEOTIDE SEQUENCE [LARGE SCALE GENOMIC DNA]</scope>
    <source>
        <strain evidence="7 8">BOL5-1</strain>
    </source>
</reference>
<evidence type="ECO:0000256" key="1">
    <source>
        <dbReference type="ARBA" id="ARBA00009836"/>
    </source>
</evidence>
<feature type="region of interest" description="Disordered" evidence="6">
    <location>
        <begin position="136"/>
        <end position="158"/>
    </location>
</feature>
<dbReference type="OrthoDB" id="24376at2157"/>
<dbReference type="Proteomes" id="UP000637819">
    <property type="component" value="Chromosome"/>
</dbReference>
<keyword evidence="3 5" id="KW-0520">NAD</keyword>
<dbReference type="KEGG" id="hsal:JMJ58_06485"/>
<gene>
    <name evidence="5" type="primary">kptA</name>
    <name evidence="7" type="ORF">JMJ58_06485</name>
</gene>
<evidence type="ECO:0000313" key="7">
    <source>
        <dbReference type="EMBL" id="QRV16531.1"/>
    </source>
</evidence>
<dbReference type="InterPro" id="IPR002745">
    <property type="entry name" value="Ptrans_KptA/Tpt1"/>
</dbReference>
<dbReference type="RefSeq" id="WP_204748784.1">
    <property type="nucleotide sequence ID" value="NZ_CP069188.1"/>
</dbReference>
<proteinExistence type="inferred from homology"/>
<accession>A0A8T8E5C5</accession>
<dbReference type="PANTHER" id="PTHR12684">
    <property type="entry name" value="PUTATIVE PHOSPHOTRANSFERASE"/>
    <property type="match status" value="1"/>
</dbReference>
<dbReference type="PANTHER" id="PTHR12684:SF2">
    <property type="entry name" value="TRNA 2'-PHOSPHOTRANSFERASE 1"/>
    <property type="match status" value="1"/>
</dbReference>
<dbReference type="GeneID" id="62874755"/>
<evidence type="ECO:0000256" key="4">
    <source>
        <dbReference type="ARBA" id="ARBA00025212"/>
    </source>
</evidence>
<dbReference type="SUPFAM" id="SSF56399">
    <property type="entry name" value="ADP-ribosylation"/>
    <property type="match status" value="1"/>
</dbReference>
<evidence type="ECO:0000256" key="5">
    <source>
        <dbReference type="HAMAP-Rule" id="MF_00299"/>
    </source>
</evidence>
<sequence>MTEPIRTCAAHGPYSSADGRCPVCDARSGVLLSGDRRRQLSKFISGALRHFPEDVGLELDERGWTDYEALTDAVEWKYDWAEPRHVPAVIAIDPKGRFERTGAGGIDDGTGNGLVRASYGHSVDVELESEALYASDSRVGSAATHETEPTDAPVPDELYHGTAPANLASIREDGLRPMSRQQVHLSGSREAARRVGQRHANDPVVLVVDATAMLADDQCITKRGRETYTTDAVAPEYIDVPVTES</sequence>
<dbReference type="AlphaFoldDB" id="A0A8T8E5C5"/>
<comment type="function">
    <text evidence="4 5">Removes the 2'-phosphate from RNA via an intermediate in which the phosphate is ADP-ribosylated by NAD followed by a presumed transesterification to release the RNA and generate ADP-ribose 1''-2''-cyclic phosphate (APPR&gt;P). May function as an ADP-ribosylase.</text>
</comment>
<dbReference type="Pfam" id="PF01885">
    <property type="entry name" value="PTS_2-RNA"/>
    <property type="match status" value="1"/>
</dbReference>
<dbReference type="Gene3D" id="1.10.10.970">
    <property type="entry name" value="RNA 2'-phosphotransferase, Tpt1/KptA family, N-terminal domain"/>
    <property type="match status" value="1"/>
</dbReference>
<evidence type="ECO:0000256" key="2">
    <source>
        <dbReference type="ARBA" id="ARBA00022679"/>
    </source>
</evidence>
<dbReference type="GO" id="GO:0003950">
    <property type="term" value="F:NAD+ poly-ADP-ribosyltransferase activity"/>
    <property type="evidence" value="ECO:0007669"/>
    <property type="project" value="InterPro"/>
</dbReference>
<evidence type="ECO:0000313" key="8">
    <source>
        <dbReference type="Proteomes" id="UP000637819"/>
    </source>
</evidence>
<dbReference type="EMBL" id="CP069188">
    <property type="protein sequence ID" value="QRV16531.1"/>
    <property type="molecule type" value="Genomic_DNA"/>
</dbReference>
<dbReference type="HAMAP" id="MF_00299">
    <property type="entry name" value="KptA"/>
    <property type="match status" value="1"/>
</dbReference>
<organism evidence="7 8">
    <name type="scientific">Haloterrigena salifodinae</name>
    <dbReference type="NCBI Taxonomy" id="2675099"/>
    <lineage>
        <taxon>Archaea</taxon>
        <taxon>Methanobacteriati</taxon>
        <taxon>Methanobacteriota</taxon>
        <taxon>Stenosarchaea group</taxon>
        <taxon>Halobacteria</taxon>
        <taxon>Halobacteriales</taxon>
        <taxon>Natrialbaceae</taxon>
        <taxon>Haloterrigena</taxon>
    </lineage>
</organism>
<evidence type="ECO:0000256" key="6">
    <source>
        <dbReference type="SAM" id="MobiDB-lite"/>
    </source>
</evidence>
<protein>
    <recommendedName>
        <fullName evidence="5">Probable RNA 2'-phosphotransferase</fullName>
        <ecNumber evidence="5">2.7.1.-</ecNumber>
    </recommendedName>
</protein>
<dbReference type="InterPro" id="IPR042081">
    <property type="entry name" value="RNA_2'-PTrans_C"/>
</dbReference>
<dbReference type="GO" id="GO:0006388">
    <property type="term" value="P:tRNA splicing, via endonucleolytic cleavage and ligation"/>
    <property type="evidence" value="ECO:0007669"/>
    <property type="project" value="UniProtKB-UniRule"/>
</dbReference>